<dbReference type="AlphaFoldDB" id="A0A371IDR2"/>
<feature type="region of interest" description="Disordered" evidence="1">
    <location>
        <begin position="35"/>
        <end position="97"/>
    </location>
</feature>
<evidence type="ECO:0000256" key="1">
    <source>
        <dbReference type="SAM" id="MobiDB-lite"/>
    </source>
</evidence>
<feature type="non-terminal residue" evidence="2">
    <location>
        <position position="1"/>
    </location>
</feature>
<proteinExistence type="predicted"/>
<sequence>TESVRLRRVHLKPSQSNFVASESSLSRDRVGFISTETKSDQSLSRASQHSTLDTTKNSLISGRPRLRSPTSTSRRLCSRSWVSSSHSPTSNGQPYKH</sequence>
<accession>A0A371IDR2</accession>
<name>A0A371IDR2_MUCPR</name>
<feature type="compositionally biased region" description="Polar residues" evidence="1">
    <location>
        <begin position="81"/>
        <end position="97"/>
    </location>
</feature>
<evidence type="ECO:0000313" key="2">
    <source>
        <dbReference type="EMBL" id="RDY13148.1"/>
    </source>
</evidence>
<dbReference type="EMBL" id="QJKJ01000337">
    <property type="protein sequence ID" value="RDY13148.1"/>
    <property type="molecule type" value="Genomic_DNA"/>
</dbReference>
<reference evidence="2" key="1">
    <citation type="submission" date="2018-05" db="EMBL/GenBank/DDBJ databases">
        <title>Draft genome of Mucuna pruriens seed.</title>
        <authorList>
            <person name="Nnadi N.E."/>
            <person name="Vos R."/>
            <person name="Hasami M.H."/>
            <person name="Devisetty U.K."/>
            <person name="Aguiy J.C."/>
        </authorList>
    </citation>
    <scope>NUCLEOTIDE SEQUENCE [LARGE SCALE GENOMIC DNA]</scope>
    <source>
        <strain evidence="2">JCA_2017</strain>
    </source>
</reference>
<evidence type="ECO:0000313" key="3">
    <source>
        <dbReference type="Proteomes" id="UP000257109"/>
    </source>
</evidence>
<feature type="compositionally biased region" description="Polar residues" evidence="1">
    <location>
        <begin position="35"/>
        <end position="60"/>
    </location>
</feature>
<feature type="compositionally biased region" description="Low complexity" evidence="1">
    <location>
        <begin position="61"/>
        <end position="80"/>
    </location>
</feature>
<gene>
    <name evidence="2" type="ORF">CR513_01971</name>
</gene>
<dbReference type="Proteomes" id="UP000257109">
    <property type="component" value="Unassembled WGS sequence"/>
</dbReference>
<keyword evidence="3" id="KW-1185">Reference proteome</keyword>
<protein>
    <submittedName>
        <fullName evidence="2">Uncharacterized protein</fullName>
    </submittedName>
</protein>
<comment type="caution">
    <text evidence="2">The sequence shown here is derived from an EMBL/GenBank/DDBJ whole genome shotgun (WGS) entry which is preliminary data.</text>
</comment>
<organism evidence="2 3">
    <name type="scientific">Mucuna pruriens</name>
    <name type="common">Velvet bean</name>
    <name type="synonym">Dolichos pruriens</name>
    <dbReference type="NCBI Taxonomy" id="157652"/>
    <lineage>
        <taxon>Eukaryota</taxon>
        <taxon>Viridiplantae</taxon>
        <taxon>Streptophyta</taxon>
        <taxon>Embryophyta</taxon>
        <taxon>Tracheophyta</taxon>
        <taxon>Spermatophyta</taxon>
        <taxon>Magnoliopsida</taxon>
        <taxon>eudicotyledons</taxon>
        <taxon>Gunneridae</taxon>
        <taxon>Pentapetalae</taxon>
        <taxon>rosids</taxon>
        <taxon>fabids</taxon>
        <taxon>Fabales</taxon>
        <taxon>Fabaceae</taxon>
        <taxon>Papilionoideae</taxon>
        <taxon>50 kb inversion clade</taxon>
        <taxon>NPAAA clade</taxon>
        <taxon>indigoferoid/millettioid clade</taxon>
        <taxon>Phaseoleae</taxon>
        <taxon>Mucuna</taxon>
    </lineage>
</organism>